<keyword evidence="1 2" id="KW-0533">Nickel</keyword>
<dbReference type="Gene3D" id="3.10.20.300">
    <property type="entry name" value="mk0293 like domain"/>
    <property type="match status" value="1"/>
</dbReference>
<evidence type="ECO:0000256" key="1">
    <source>
        <dbReference type="ARBA" id="ARBA00022596"/>
    </source>
</evidence>
<sequence length="397" mass="42764">MKKILYVDAFAGASGDMILGALVDLGVPLKIIRDAVETLPVEGWRLSSRRVDRYGIAARLVRVGTAPEGPGRGWKAISRILRSGSLPGPVRDRALRIFRRLLEAEARVHGRPFEKVHLHEAGAVDAIIDVVGACAALQHLAPDIILVSPLVTGGGTVRCQHGEYPVPAPATACLLEGVPATSGGLEGERLTPTGAAILTTVADGWGPMPAMVLRKSGYGSGTREFPGRPNVLRMMLGESRSPETGGEVVVVECAMDDAVPQVIAHTAARLLDQGALDVWTTPVQMKKGRAGLKLTVLAREDQFHDLAGILLEETGSLGLRYRRENRLELDRKSSAVKTAYGTIRIKTGLLAGKPARSWPEYEDCAEAARSRNVPLREVQDAALAAWRKKQETKRRGK</sequence>
<accession>A0A8J7CK38</accession>
<dbReference type="GO" id="GO:0016829">
    <property type="term" value="F:lyase activity"/>
    <property type="evidence" value="ECO:0007669"/>
    <property type="project" value="UniProtKB-UniRule"/>
</dbReference>
<dbReference type="Gene3D" id="3.30.70.1380">
    <property type="entry name" value="Transcriptional regulatory protein pf0864 domain like"/>
    <property type="match status" value="1"/>
</dbReference>
<dbReference type="PANTHER" id="PTHR36566">
    <property type="entry name" value="NICKEL INSERTION PROTEIN-RELATED"/>
    <property type="match status" value="1"/>
</dbReference>
<comment type="caution">
    <text evidence="3">The sequence shown here is derived from an EMBL/GenBank/DDBJ whole genome shotgun (WGS) entry which is preliminary data.</text>
</comment>
<keyword evidence="2" id="KW-0456">Lyase</keyword>
<dbReference type="PANTHER" id="PTHR36566:SF1">
    <property type="entry name" value="PYRIDINIUM-3,5-BISTHIOCARBOXYLIC ACID MONONUCLEOTIDE NICKEL INSERTION PROTEIN"/>
    <property type="match status" value="1"/>
</dbReference>
<evidence type="ECO:0000256" key="2">
    <source>
        <dbReference type="HAMAP-Rule" id="MF_01074"/>
    </source>
</evidence>
<proteinExistence type="inferred from homology"/>
<dbReference type="GO" id="GO:0016151">
    <property type="term" value="F:nickel cation binding"/>
    <property type="evidence" value="ECO:0007669"/>
    <property type="project" value="UniProtKB-UniRule"/>
</dbReference>
<dbReference type="NCBIfam" id="TIGR00299">
    <property type="entry name" value="nickel pincer cofactor biosynthesis protein LarC"/>
    <property type="match status" value="1"/>
</dbReference>
<dbReference type="AlphaFoldDB" id="A0A8J7CK38"/>
<dbReference type="InterPro" id="IPR002822">
    <property type="entry name" value="Ni_insertion"/>
</dbReference>
<reference evidence="3 4" key="1">
    <citation type="submission" date="2020-08" db="EMBL/GenBank/DDBJ databases">
        <title>Acidobacteriota in marine sediments use diverse sulfur dissimilation pathways.</title>
        <authorList>
            <person name="Wasmund K."/>
        </authorList>
    </citation>
    <scope>NUCLEOTIDE SEQUENCE [LARGE SCALE GENOMIC DNA]</scope>
    <source>
        <strain evidence="3">MAG AM4</strain>
    </source>
</reference>
<evidence type="ECO:0000313" key="3">
    <source>
        <dbReference type="EMBL" id="MBD3866793.1"/>
    </source>
</evidence>
<name>A0A8J7CK38_9BACT</name>
<dbReference type="Pfam" id="PF01969">
    <property type="entry name" value="Ni_insertion"/>
    <property type="match status" value="1"/>
</dbReference>
<protein>
    <recommendedName>
        <fullName evidence="2">Putative nickel insertion protein</fullName>
    </recommendedName>
</protein>
<organism evidence="3 4">
    <name type="scientific">Candidatus Polarisedimenticola svalbardensis</name>
    <dbReference type="NCBI Taxonomy" id="2886004"/>
    <lineage>
        <taxon>Bacteria</taxon>
        <taxon>Pseudomonadati</taxon>
        <taxon>Acidobacteriota</taxon>
        <taxon>Candidatus Polarisedimenticolia</taxon>
        <taxon>Candidatus Polarisedimenticolales</taxon>
        <taxon>Candidatus Polarisedimenticolaceae</taxon>
        <taxon>Candidatus Polarisedimenticola</taxon>
    </lineage>
</organism>
<dbReference type="Proteomes" id="UP000648239">
    <property type="component" value="Unassembled WGS sequence"/>
</dbReference>
<dbReference type="HAMAP" id="MF_01074">
    <property type="entry name" value="LarC"/>
    <property type="match status" value="1"/>
</dbReference>
<evidence type="ECO:0000313" key="4">
    <source>
        <dbReference type="Proteomes" id="UP000648239"/>
    </source>
</evidence>
<comment type="similarity">
    <text evidence="2">Belongs to the LarC family.</text>
</comment>
<gene>
    <name evidence="3" type="primary">larC</name>
    <name evidence="3" type="ORF">IFK94_01605</name>
</gene>
<dbReference type="EMBL" id="JACXWD010000003">
    <property type="protein sequence ID" value="MBD3866793.1"/>
    <property type="molecule type" value="Genomic_DNA"/>
</dbReference>